<feature type="signal peptide" evidence="4">
    <location>
        <begin position="1"/>
        <end position="39"/>
    </location>
</feature>
<feature type="domain" description="YaiO beta-barrel" evidence="5">
    <location>
        <begin position="208"/>
        <end position="375"/>
    </location>
</feature>
<organism evidence="6 7">
    <name type="scientific">Dyella ginsengisoli</name>
    <dbReference type="NCBI Taxonomy" id="363848"/>
    <lineage>
        <taxon>Bacteria</taxon>
        <taxon>Pseudomonadati</taxon>
        <taxon>Pseudomonadota</taxon>
        <taxon>Gammaproteobacteria</taxon>
        <taxon>Lysobacterales</taxon>
        <taxon>Rhodanobacteraceae</taxon>
        <taxon>Dyella</taxon>
    </lineage>
</organism>
<feature type="chain" id="PRO_5046560018" evidence="4">
    <location>
        <begin position="40"/>
        <end position="432"/>
    </location>
</feature>
<dbReference type="Proteomes" id="UP001620460">
    <property type="component" value="Unassembled WGS sequence"/>
</dbReference>
<dbReference type="Pfam" id="PF19413">
    <property type="entry name" value="YaiO"/>
    <property type="match status" value="1"/>
</dbReference>
<dbReference type="PROSITE" id="PS50005">
    <property type="entry name" value="TPR"/>
    <property type="match status" value="1"/>
</dbReference>
<dbReference type="InterPro" id="IPR011990">
    <property type="entry name" value="TPR-like_helical_dom_sf"/>
</dbReference>
<name>A0ABW8JWG7_9GAMM</name>
<dbReference type="SUPFAM" id="SSF48452">
    <property type="entry name" value="TPR-like"/>
    <property type="match status" value="1"/>
</dbReference>
<evidence type="ECO:0000256" key="1">
    <source>
        <dbReference type="ARBA" id="ARBA00022737"/>
    </source>
</evidence>
<dbReference type="InterPro" id="IPR030887">
    <property type="entry name" value="Beta-barrel_YaiO"/>
</dbReference>
<dbReference type="PANTHER" id="PTHR44858:SF1">
    <property type="entry name" value="UDP-N-ACETYLGLUCOSAMINE--PEPTIDE N-ACETYLGLUCOSAMINYLTRANSFERASE SPINDLY-RELATED"/>
    <property type="match status" value="1"/>
</dbReference>
<accession>A0ABW8JWG7</accession>
<dbReference type="RefSeq" id="WP_404634971.1">
    <property type="nucleotide sequence ID" value="NZ_JADIKM010000005.1"/>
</dbReference>
<keyword evidence="1" id="KW-0677">Repeat</keyword>
<evidence type="ECO:0000256" key="4">
    <source>
        <dbReference type="SAM" id="SignalP"/>
    </source>
</evidence>
<sequence length="432" mass="47829">MTRRNPSLVTPRPCARAPRARWPLLLALTAAAISPCLMAQSAAPDSLATQMVQVRALATGGQKKLAIERYTALLAEHPGNGDLLLARGRTYAWDEQYAAAESDLRTVVRQSPEYADAWSALGDLYRWSDRPQQAVDAYAHWITLAPREPRAYVARGRAQRDLGQLGAARADFDAAAALGADAAEINSLRQSLLPRAAELGGEYHWGASLGWNHTGFTGGQQGWNDADLSLRRYFSQGSLALELLRADHFGTRDHALALDGYVPLWSRAYANLRYQQGPSSGVLPRQEWRAEVFQGVGQGWELSASVDHLRFASDTQFYGVGVGRYWGNWYARYKLQYVPGVGSGSWSNRLQLRNYYRGDAYDYVELSVSNGRSTDLNRFDTQVINHSAAFSAAWSHYLSPRWGFKASAGYAKGSDVAGVNERIVSLTLYTLW</sequence>
<dbReference type="Gene3D" id="1.25.40.10">
    <property type="entry name" value="Tetratricopeptide repeat domain"/>
    <property type="match status" value="1"/>
</dbReference>
<evidence type="ECO:0000256" key="3">
    <source>
        <dbReference type="PROSITE-ProRule" id="PRU00339"/>
    </source>
</evidence>
<comment type="caution">
    <text evidence="6">The sequence shown here is derived from an EMBL/GenBank/DDBJ whole genome shotgun (WGS) entry which is preliminary data.</text>
</comment>
<keyword evidence="4" id="KW-0732">Signal</keyword>
<gene>
    <name evidence="6" type="primary">yaiO</name>
    <name evidence="6" type="ORF">ISP17_16200</name>
</gene>
<evidence type="ECO:0000256" key="2">
    <source>
        <dbReference type="ARBA" id="ARBA00022803"/>
    </source>
</evidence>
<keyword evidence="2 3" id="KW-0802">TPR repeat</keyword>
<dbReference type="InterPro" id="IPR019734">
    <property type="entry name" value="TPR_rpt"/>
</dbReference>
<keyword evidence="7" id="KW-1185">Reference proteome</keyword>
<dbReference type="NCBIfam" id="TIGR04390">
    <property type="entry name" value="OMP_YaiO_dom"/>
    <property type="match status" value="1"/>
</dbReference>
<reference evidence="6 7" key="1">
    <citation type="submission" date="2020-10" db="EMBL/GenBank/DDBJ databases">
        <title>Phylogeny of dyella-like bacteria.</title>
        <authorList>
            <person name="Fu J."/>
        </authorList>
    </citation>
    <scope>NUCLEOTIDE SEQUENCE [LARGE SCALE GENOMIC DNA]</scope>
    <source>
        <strain evidence="6 7">Gsoil3046</strain>
    </source>
</reference>
<feature type="repeat" description="TPR" evidence="3">
    <location>
        <begin position="115"/>
        <end position="148"/>
    </location>
</feature>
<proteinExistence type="predicted"/>
<dbReference type="EMBL" id="JADIKM010000005">
    <property type="protein sequence ID" value="MFK2905503.1"/>
    <property type="molecule type" value="Genomic_DNA"/>
</dbReference>
<evidence type="ECO:0000259" key="5">
    <source>
        <dbReference type="Pfam" id="PF19413"/>
    </source>
</evidence>
<evidence type="ECO:0000313" key="7">
    <source>
        <dbReference type="Proteomes" id="UP001620460"/>
    </source>
</evidence>
<dbReference type="PANTHER" id="PTHR44858">
    <property type="entry name" value="TETRATRICOPEPTIDE REPEAT PROTEIN 6"/>
    <property type="match status" value="1"/>
</dbReference>
<dbReference type="SMART" id="SM00028">
    <property type="entry name" value="TPR"/>
    <property type="match status" value="3"/>
</dbReference>
<protein>
    <submittedName>
        <fullName evidence="6">YaiO family outer membrane beta-barrel protein</fullName>
    </submittedName>
</protein>
<evidence type="ECO:0000313" key="6">
    <source>
        <dbReference type="EMBL" id="MFK2905503.1"/>
    </source>
</evidence>
<dbReference type="InterPro" id="IPR050498">
    <property type="entry name" value="Ycf3"/>
</dbReference>